<proteinExistence type="predicted"/>
<protein>
    <submittedName>
        <fullName evidence="2">Uncharacterized protein</fullName>
    </submittedName>
</protein>
<feature type="compositionally biased region" description="Low complexity" evidence="1">
    <location>
        <begin position="538"/>
        <end position="547"/>
    </location>
</feature>
<feature type="region of interest" description="Disordered" evidence="1">
    <location>
        <begin position="298"/>
        <end position="394"/>
    </location>
</feature>
<feature type="compositionally biased region" description="Polar residues" evidence="1">
    <location>
        <begin position="122"/>
        <end position="138"/>
    </location>
</feature>
<feature type="compositionally biased region" description="Low complexity" evidence="1">
    <location>
        <begin position="479"/>
        <end position="499"/>
    </location>
</feature>
<feature type="compositionally biased region" description="Low complexity" evidence="1">
    <location>
        <begin position="451"/>
        <end position="460"/>
    </location>
</feature>
<feature type="region of interest" description="Disordered" evidence="1">
    <location>
        <begin position="65"/>
        <end position="98"/>
    </location>
</feature>
<dbReference type="InParanoid" id="G2YL74"/>
<feature type="compositionally biased region" description="Basic residues" evidence="1">
    <location>
        <begin position="558"/>
        <end position="568"/>
    </location>
</feature>
<dbReference type="eggNOG" id="ENOG502RJNJ">
    <property type="taxonomic scope" value="Eukaryota"/>
</dbReference>
<dbReference type="AlphaFoldDB" id="G2YL74"/>
<feature type="region of interest" description="Disordered" evidence="1">
    <location>
        <begin position="507"/>
        <end position="526"/>
    </location>
</feature>
<evidence type="ECO:0000313" key="2">
    <source>
        <dbReference type="EMBL" id="CCD52372.1"/>
    </source>
</evidence>
<feature type="compositionally biased region" description="Pro residues" evidence="1">
    <location>
        <begin position="548"/>
        <end position="557"/>
    </location>
</feature>
<organism evidence="2 3">
    <name type="scientific">Botryotinia fuckeliana (strain T4)</name>
    <name type="common">Noble rot fungus</name>
    <name type="synonym">Botrytis cinerea</name>
    <dbReference type="NCBI Taxonomy" id="999810"/>
    <lineage>
        <taxon>Eukaryota</taxon>
        <taxon>Fungi</taxon>
        <taxon>Dikarya</taxon>
        <taxon>Ascomycota</taxon>
        <taxon>Pezizomycotina</taxon>
        <taxon>Leotiomycetes</taxon>
        <taxon>Helotiales</taxon>
        <taxon>Sclerotiniaceae</taxon>
        <taxon>Botrytis</taxon>
    </lineage>
</organism>
<dbReference type="Proteomes" id="UP000008177">
    <property type="component" value="Unplaced contigs"/>
</dbReference>
<dbReference type="OrthoDB" id="3437607at2759"/>
<feature type="region of interest" description="Disordered" evidence="1">
    <location>
        <begin position="445"/>
        <end position="499"/>
    </location>
</feature>
<accession>G2YL74</accession>
<name>G2YL74_BOTF4</name>
<reference evidence="3" key="1">
    <citation type="journal article" date="2011" name="PLoS Genet.">
        <title>Genomic analysis of the necrotrophic fungal pathogens Sclerotinia sclerotiorum and Botrytis cinerea.</title>
        <authorList>
            <person name="Amselem J."/>
            <person name="Cuomo C.A."/>
            <person name="van Kan J.A."/>
            <person name="Viaud M."/>
            <person name="Benito E.P."/>
            <person name="Couloux A."/>
            <person name="Coutinho P.M."/>
            <person name="de Vries R.P."/>
            <person name="Dyer P.S."/>
            <person name="Fillinger S."/>
            <person name="Fournier E."/>
            <person name="Gout L."/>
            <person name="Hahn M."/>
            <person name="Kohn L."/>
            <person name="Lapalu N."/>
            <person name="Plummer K.M."/>
            <person name="Pradier J.M."/>
            <person name="Quevillon E."/>
            <person name="Sharon A."/>
            <person name="Simon A."/>
            <person name="ten Have A."/>
            <person name="Tudzynski B."/>
            <person name="Tudzynski P."/>
            <person name="Wincker P."/>
            <person name="Andrew M."/>
            <person name="Anthouard V."/>
            <person name="Beever R.E."/>
            <person name="Beffa R."/>
            <person name="Benoit I."/>
            <person name="Bouzid O."/>
            <person name="Brault B."/>
            <person name="Chen Z."/>
            <person name="Choquer M."/>
            <person name="Collemare J."/>
            <person name="Cotton P."/>
            <person name="Danchin E.G."/>
            <person name="Da Silva C."/>
            <person name="Gautier A."/>
            <person name="Giraud C."/>
            <person name="Giraud T."/>
            <person name="Gonzalez C."/>
            <person name="Grossetete S."/>
            <person name="Guldener U."/>
            <person name="Henrissat B."/>
            <person name="Howlett B.J."/>
            <person name="Kodira C."/>
            <person name="Kretschmer M."/>
            <person name="Lappartient A."/>
            <person name="Leroch M."/>
            <person name="Levis C."/>
            <person name="Mauceli E."/>
            <person name="Neuveglise C."/>
            <person name="Oeser B."/>
            <person name="Pearson M."/>
            <person name="Poulain J."/>
            <person name="Poussereau N."/>
            <person name="Quesneville H."/>
            <person name="Rascle C."/>
            <person name="Schumacher J."/>
            <person name="Segurens B."/>
            <person name="Sexton A."/>
            <person name="Silva E."/>
            <person name="Sirven C."/>
            <person name="Soanes D.M."/>
            <person name="Talbot N.J."/>
            <person name="Templeton M."/>
            <person name="Yandava C."/>
            <person name="Yarden O."/>
            <person name="Zeng Q."/>
            <person name="Rollins J.A."/>
            <person name="Lebrun M.H."/>
            <person name="Dickman M."/>
        </authorList>
    </citation>
    <scope>NUCLEOTIDE SEQUENCE [LARGE SCALE GENOMIC DNA]</scope>
    <source>
        <strain evidence="3">T4</strain>
    </source>
</reference>
<gene>
    <name evidence="2" type="ORF">BofuT4_P078870.1</name>
</gene>
<sequence length="723" mass="80207">MITPKSKWIGVPMGTCYCASLDFGDIKDYDRRTKRRTKLQLNPRAMPFKHQIILPIRSISHRSRIHGPSADAVASTDGSHLTNQTNQGPGQSDTIPRLASPLPLECVLQMPAHAQDSDTSEWENPSPRSSDGTITNNQFVDGSSLEAELPEIHNVRKSETFEEWLNARRGKIFAMQETQSSQESVELEVGDESFENSGIRRLSSPFKDNFDYGGFVESPSQQESDQSRGSSPFEPEDASTTPHIQPPAAQRLQARTRLPRSPLFLAQNASSSPERHTTASLTPRVVSRIATHNTPGFLFAQPARRPGPSPHIQSARQPRTLRHQTNSFSFDDSERSSVAYEQERALSSSTTDSRPRPSESLNLRQELRGSSLQSSRIPSFASSIHSQERPASDREVLIQSREIESETNTYEPIRDEEMDPHSLVSIAEQSIISTIISVNRSQELHLPPPFSTVSRSVSRTASLPSSPSDAYQSKASTASIIRSSSGGPSGSPSRNVSISSSVISQLSREYDEIQTSSPPSVGRRRFNPIVRAAARLFSSPNSRSPPRNSQPPSPSPSPRRRRMRPRPTPRRDSDAGPRTYTPSRGYSVYNDSLPAASQPQTPAHLPEARHQSRYHPSYTAPTTRSMGRLGSILSEHGASTPARPSDPFYQDSSQRWMYVTDARRARQRSGSPAGMSDDGFRGLYGGRENGDDEQSWIDGVRARNAEMRNWQTRSDEGRLEDDE</sequence>
<feature type="region of interest" description="Disordered" evidence="1">
    <location>
        <begin position="112"/>
        <end position="138"/>
    </location>
</feature>
<feature type="compositionally biased region" description="Polar residues" evidence="1">
    <location>
        <begin position="311"/>
        <end position="330"/>
    </location>
</feature>
<feature type="compositionally biased region" description="Polar residues" evidence="1">
    <location>
        <begin position="368"/>
        <end position="385"/>
    </location>
</feature>
<dbReference type="HOGENOM" id="CLU_386924_0_0_1"/>
<feature type="compositionally biased region" description="Polar residues" evidence="1">
    <location>
        <begin position="461"/>
        <end position="478"/>
    </location>
</feature>
<evidence type="ECO:0000313" key="3">
    <source>
        <dbReference type="Proteomes" id="UP000008177"/>
    </source>
</evidence>
<dbReference type="EMBL" id="FQ790342">
    <property type="protein sequence ID" value="CCD52372.1"/>
    <property type="molecule type" value="Genomic_DNA"/>
</dbReference>
<feature type="region of interest" description="Disordered" evidence="1">
    <location>
        <begin position="662"/>
        <end position="723"/>
    </location>
</feature>
<feature type="region of interest" description="Disordered" evidence="1">
    <location>
        <begin position="537"/>
        <end position="625"/>
    </location>
</feature>
<feature type="region of interest" description="Disordered" evidence="1">
    <location>
        <begin position="210"/>
        <end position="245"/>
    </location>
</feature>
<feature type="compositionally biased region" description="Polar residues" evidence="1">
    <location>
        <begin position="76"/>
        <end position="94"/>
    </location>
</feature>
<evidence type="ECO:0000256" key="1">
    <source>
        <dbReference type="SAM" id="MobiDB-lite"/>
    </source>
</evidence>
<feature type="compositionally biased region" description="Polar residues" evidence="1">
    <location>
        <begin position="218"/>
        <end position="230"/>
    </location>
</feature>